<dbReference type="RefSeq" id="XP_033681440.1">
    <property type="nucleotide sequence ID" value="XM_033824896.1"/>
</dbReference>
<feature type="region of interest" description="Disordered" evidence="1">
    <location>
        <begin position="29"/>
        <end position="61"/>
    </location>
</feature>
<feature type="compositionally biased region" description="Low complexity" evidence="1">
    <location>
        <begin position="139"/>
        <end position="148"/>
    </location>
</feature>
<dbReference type="EMBL" id="ML987198">
    <property type="protein sequence ID" value="KAF2246436.1"/>
    <property type="molecule type" value="Genomic_DNA"/>
</dbReference>
<gene>
    <name evidence="2" type="ORF">BU26DRAFT_45588</name>
</gene>
<feature type="compositionally biased region" description="Polar residues" evidence="1">
    <location>
        <begin position="29"/>
        <end position="44"/>
    </location>
</feature>
<evidence type="ECO:0000256" key="1">
    <source>
        <dbReference type="SAM" id="MobiDB-lite"/>
    </source>
</evidence>
<reference evidence="2" key="1">
    <citation type="journal article" date="2020" name="Stud. Mycol.">
        <title>101 Dothideomycetes genomes: a test case for predicting lifestyles and emergence of pathogens.</title>
        <authorList>
            <person name="Haridas S."/>
            <person name="Albert R."/>
            <person name="Binder M."/>
            <person name="Bloem J."/>
            <person name="Labutti K."/>
            <person name="Salamov A."/>
            <person name="Andreopoulos B."/>
            <person name="Baker S."/>
            <person name="Barry K."/>
            <person name="Bills G."/>
            <person name="Bluhm B."/>
            <person name="Cannon C."/>
            <person name="Castanera R."/>
            <person name="Culley D."/>
            <person name="Daum C."/>
            <person name="Ezra D."/>
            <person name="Gonzalez J."/>
            <person name="Henrissat B."/>
            <person name="Kuo A."/>
            <person name="Liang C."/>
            <person name="Lipzen A."/>
            <person name="Lutzoni F."/>
            <person name="Magnuson J."/>
            <person name="Mondo S."/>
            <person name="Nolan M."/>
            <person name="Ohm R."/>
            <person name="Pangilinan J."/>
            <person name="Park H.-J."/>
            <person name="Ramirez L."/>
            <person name="Alfaro M."/>
            <person name="Sun H."/>
            <person name="Tritt A."/>
            <person name="Yoshinaga Y."/>
            <person name="Zwiers L.-H."/>
            <person name="Turgeon B."/>
            <person name="Goodwin S."/>
            <person name="Spatafora J."/>
            <person name="Crous P."/>
            <person name="Grigoriev I."/>
        </authorList>
    </citation>
    <scope>NUCLEOTIDE SEQUENCE</scope>
    <source>
        <strain evidence="2">CBS 122368</strain>
    </source>
</reference>
<dbReference type="Proteomes" id="UP000800094">
    <property type="component" value="Unassembled WGS sequence"/>
</dbReference>
<name>A0A6A6I7V0_9PLEO</name>
<feature type="compositionally biased region" description="Basic and acidic residues" evidence="1">
    <location>
        <begin position="46"/>
        <end position="61"/>
    </location>
</feature>
<accession>A0A6A6I7V0</accession>
<dbReference type="AlphaFoldDB" id="A0A6A6I7V0"/>
<evidence type="ECO:0000313" key="3">
    <source>
        <dbReference type="Proteomes" id="UP000800094"/>
    </source>
</evidence>
<organism evidence="2 3">
    <name type="scientific">Trematosphaeria pertusa</name>
    <dbReference type="NCBI Taxonomy" id="390896"/>
    <lineage>
        <taxon>Eukaryota</taxon>
        <taxon>Fungi</taxon>
        <taxon>Dikarya</taxon>
        <taxon>Ascomycota</taxon>
        <taxon>Pezizomycotina</taxon>
        <taxon>Dothideomycetes</taxon>
        <taxon>Pleosporomycetidae</taxon>
        <taxon>Pleosporales</taxon>
        <taxon>Massarineae</taxon>
        <taxon>Trematosphaeriaceae</taxon>
        <taxon>Trematosphaeria</taxon>
    </lineage>
</organism>
<evidence type="ECO:0000313" key="2">
    <source>
        <dbReference type="EMBL" id="KAF2246436.1"/>
    </source>
</evidence>
<protein>
    <submittedName>
        <fullName evidence="2">Uncharacterized protein</fullName>
    </submittedName>
</protein>
<dbReference type="GeneID" id="54578226"/>
<proteinExistence type="predicted"/>
<feature type="region of interest" description="Disordered" evidence="1">
    <location>
        <begin position="129"/>
        <end position="171"/>
    </location>
</feature>
<sequence>MGCGAWVQGKHDRESMKLSLEWIRISHQTCDTDGQESRQPTASAAQHRETDARRRSEEQREINRVQSALARLQGRAARRLSAGAVLAGPTSVLSSVRCPQMPLAIKTPPCAKQNPPAHHAKALQTLTAAPAALPPSPTRTPLSSSLSHPLHHRPVSGRASDPELDSAQVRS</sequence>
<keyword evidence="3" id="KW-1185">Reference proteome</keyword>